<proteinExistence type="inferred from homology"/>
<evidence type="ECO:0000259" key="5">
    <source>
        <dbReference type="Pfam" id="PF01321"/>
    </source>
</evidence>
<dbReference type="EC" id="3.4.13.9" evidence="6"/>
<feature type="domain" description="Creatinase N-terminal" evidence="5">
    <location>
        <begin position="9"/>
        <end position="111"/>
    </location>
</feature>
<keyword evidence="6" id="KW-0224">Dipeptidase</keyword>
<sequence length="333" mass="36756">MLNTKITGILNGMRQKNLDSIIALKPENISYVTDFKPSSFSVLILKDEPILFTSKLDIEDASEVSSVQVEAFISMDDIKKKLSGIVGIESSMTVGTHKKLLNNFKTEITDVIEISRIIKSKEEVENIKAALQIAESSIMEVEFSGTENEVAAQLEYNMRVRGSSKPSFETIVASGKRSSIPHAQVTTKPLESPVVIDWGAVYNNYSSDTTRTIVETEKQEEIFQIVLEAQEQAIKSIKPGVKASYVDKVARDVITEYGYGDSYIHSTGHGLGIEVHEEPSLSTKSEDILKNGMVVTVEPGIYLEGEFGVRTEDVVLIDNGAKVLTKIKKKLSF</sequence>
<dbReference type="InterPro" id="IPR000994">
    <property type="entry name" value="Pept_M24"/>
</dbReference>
<dbReference type="STRING" id="868131.MSWAN_1946"/>
<evidence type="ECO:0000313" key="6">
    <source>
        <dbReference type="EMBL" id="AEG18955.1"/>
    </source>
</evidence>
<dbReference type="AlphaFoldDB" id="F6D6D4"/>
<dbReference type="Pfam" id="PF01321">
    <property type="entry name" value="Creatinase_N"/>
    <property type="match status" value="1"/>
</dbReference>
<gene>
    <name evidence="6" type="ordered locus">MSWAN_1946</name>
</gene>
<dbReference type="GO" id="GO:0046872">
    <property type="term" value="F:metal ion binding"/>
    <property type="evidence" value="ECO:0007669"/>
    <property type="project" value="UniProtKB-KW"/>
</dbReference>
<keyword evidence="6" id="KW-0645">Protease</keyword>
<evidence type="ECO:0000313" key="7">
    <source>
        <dbReference type="Proteomes" id="UP000009231"/>
    </source>
</evidence>
<keyword evidence="7" id="KW-1185">Reference proteome</keyword>
<name>F6D6D4_METPW</name>
<evidence type="ECO:0000256" key="2">
    <source>
        <dbReference type="ARBA" id="ARBA00022801"/>
    </source>
</evidence>
<dbReference type="Gene3D" id="3.90.230.10">
    <property type="entry name" value="Creatinase/methionine aminopeptidase superfamily"/>
    <property type="match status" value="1"/>
</dbReference>
<dbReference type="SUPFAM" id="SSF55920">
    <property type="entry name" value="Creatinase/aminopeptidase"/>
    <property type="match status" value="1"/>
</dbReference>
<organism evidence="6 7">
    <name type="scientific">Methanobacterium paludis (strain DSM 25820 / JCM 18151 / SWAN1)</name>
    <dbReference type="NCBI Taxonomy" id="868131"/>
    <lineage>
        <taxon>Archaea</taxon>
        <taxon>Methanobacteriati</taxon>
        <taxon>Methanobacteriota</taxon>
        <taxon>Methanomada group</taxon>
        <taxon>Methanobacteria</taxon>
        <taxon>Methanobacteriales</taxon>
        <taxon>Methanobacteriaceae</taxon>
        <taxon>Methanobacterium</taxon>
    </lineage>
</organism>
<dbReference type="InterPro" id="IPR050659">
    <property type="entry name" value="Peptidase_M24B"/>
</dbReference>
<dbReference type="PROSITE" id="PS00491">
    <property type="entry name" value="PROLINE_PEPTIDASE"/>
    <property type="match status" value="1"/>
</dbReference>
<evidence type="ECO:0000259" key="4">
    <source>
        <dbReference type="Pfam" id="PF00557"/>
    </source>
</evidence>
<accession>F6D6D4</accession>
<dbReference type="GO" id="GO:0102009">
    <property type="term" value="F:proline dipeptidase activity"/>
    <property type="evidence" value="ECO:0007669"/>
    <property type="project" value="UniProtKB-EC"/>
</dbReference>
<dbReference type="PANTHER" id="PTHR46112">
    <property type="entry name" value="AMINOPEPTIDASE"/>
    <property type="match status" value="1"/>
</dbReference>
<evidence type="ECO:0000256" key="1">
    <source>
        <dbReference type="ARBA" id="ARBA00022723"/>
    </source>
</evidence>
<keyword evidence="1 3" id="KW-0479">Metal-binding</keyword>
<dbReference type="Pfam" id="PF00557">
    <property type="entry name" value="Peptidase_M24"/>
    <property type="match status" value="1"/>
</dbReference>
<dbReference type="eggNOG" id="arCOG01000">
    <property type="taxonomic scope" value="Archaea"/>
</dbReference>
<dbReference type="SUPFAM" id="SSF53092">
    <property type="entry name" value="Creatinase/prolidase N-terminal domain"/>
    <property type="match status" value="1"/>
</dbReference>
<keyword evidence="2 6" id="KW-0378">Hydrolase</keyword>
<protein>
    <submittedName>
        <fullName evidence="6">Xaa-Pro dipeptidase</fullName>
        <ecNumber evidence="6">3.4.13.9</ecNumber>
    </submittedName>
</protein>
<feature type="domain" description="Peptidase M24" evidence="4">
    <location>
        <begin position="126"/>
        <end position="318"/>
    </location>
</feature>
<dbReference type="InterPro" id="IPR029149">
    <property type="entry name" value="Creatin/AminoP/Spt16_N"/>
</dbReference>
<dbReference type="PANTHER" id="PTHR46112:SF2">
    <property type="entry name" value="XAA-PRO AMINOPEPTIDASE P-RELATED"/>
    <property type="match status" value="1"/>
</dbReference>
<dbReference type="KEGG" id="mew:MSWAN_1946"/>
<dbReference type="InterPro" id="IPR000587">
    <property type="entry name" value="Creatinase_N"/>
</dbReference>
<comment type="similarity">
    <text evidence="3">Belongs to the peptidase M24B family.</text>
</comment>
<dbReference type="HOGENOM" id="CLU_017266_4_2_2"/>
<dbReference type="MEROPS" id="M24.008"/>
<dbReference type="InterPro" id="IPR036005">
    <property type="entry name" value="Creatinase/aminopeptidase-like"/>
</dbReference>
<evidence type="ECO:0000256" key="3">
    <source>
        <dbReference type="RuleBase" id="RU000590"/>
    </source>
</evidence>
<dbReference type="OrthoDB" id="1346at2157"/>
<dbReference type="InterPro" id="IPR001131">
    <property type="entry name" value="Peptidase_M24B_aminopep-P_CS"/>
</dbReference>
<dbReference type="CDD" id="cd01092">
    <property type="entry name" value="APP-like"/>
    <property type="match status" value="1"/>
</dbReference>
<dbReference type="EMBL" id="CP002772">
    <property type="protein sequence ID" value="AEG18955.1"/>
    <property type="molecule type" value="Genomic_DNA"/>
</dbReference>
<dbReference type="Gene3D" id="3.40.350.10">
    <property type="entry name" value="Creatinase/prolidase N-terminal domain"/>
    <property type="match status" value="1"/>
</dbReference>
<dbReference type="Proteomes" id="UP000009231">
    <property type="component" value="Chromosome"/>
</dbReference>
<reference evidence="6 7" key="1">
    <citation type="journal article" date="2014" name="Int. J. Syst. Evol. Microbiol.">
        <title>Methanobacterium paludis sp. nov. and a novel strain of Methanobacterium lacus isolated from northern peatlands.</title>
        <authorList>
            <person name="Cadillo-Quiroz H."/>
            <person name="Brauer S.L."/>
            <person name="Goodson N."/>
            <person name="Yavitt J.B."/>
            <person name="Zinder S.H."/>
        </authorList>
    </citation>
    <scope>NUCLEOTIDE SEQUENCE [LARGE SCALE GENOMIC DNA]</scope>
    <source>
        <strain evidence="7">DSM 25820 / JCM 18151 / SWAN1</strain>
    </source>
</reference>